<reference evidence="4 5" key="1">
    <citation type="journal article" date="2010" name="Stand. Genomic Sci.">
        <title>Complete genome sequence of Acetohalobium arabaticum type strain (Z-7288).</title>
        <authorList>
            <person name="Sikorski J."/>
            <person name="Lapidus A."/>
            <person name="Chertkov O."/>
            <person name="Lucas S."/>
            <person name="Copeland A."/>
            <person name="Glavina Del Rio T."/>
            <person name="Nolan M."/>
            <person name="Tice H."/>
            <person name="Cheng J.F."/>
            <person name="Han C."/>
            <person name="Brambilla E."/>
            <person name="Pitluck S."/>
            <person name="Liolios K."/>
            <person name="Ivanova N."/>
            <person name="Mavromatis K."/>
            <person name="Mikhailova N."/>
            <person name="Pati A."/>
            <person name="Bruce D."/>
            <person name="Detter C."/>
            <person name="Tapia R."/>
            <person name="Goodwin L."/>
            <person name="Chen A."/>
            <person name="Palaniappan K."/>
            <person name="Land M."/>
            <person name="Hauser L."/>
            <person name="Chang Y.J."/>
            <person name="Jeffries C.D."/>
            <person name="Rohde M."/>
            <person name="Goker M."/>
            <person name="Spring S."/>
            <person name="Woyke T."/>
            <person name="Bristow J."/>
            <person name="Eisen J.A."/>
            <person name="Markowitz V."/>
            <person name="Hugenholtz P."/>
            <person name="Kyrpides N.C."/>
            <person name="Klenk H.P."/>
        </authorList>
    </citation>
    <scope>NUCLEOTIDE SEQUENCE [LARGE SCALE GENOMIC DNA]</scope>
    <source>
        <strain evidence="5">ATCC 49924 / DSM 5501 / Z-7288</strain>
    </source>
</reference>
<dbReference type="Gene3D" id="3.90.45.10">
    <property type="entry name" value="Peptide deformylase"/>
    <property type="match status" value="1"/>
</dbReference>
<dbReference type="OrthoDB" id="9784988at2"/>
<dbReference type="SUPFAM" id="SSF56420">
    <property type="entry name" value="Peptide deformylase"/>
    <property type="match status" value="1"/>
</dbReference>
<name>D9QR11_ACEAZ</name>
<dbReference type="Pfam" id="PF01327">
    <property type="entry name" value="Pep_deformylase"/>
    <property type="match status" value="1"/>
</dbReference>
<dbReference type="STRING" id="574087.Acear_1442"/>
<dbReference type="PRINTS" id="PR01576">
    <property type="entry name" value="PDEFORMYLASE"/>
</dbReference>
<dbReference type="InterPro" id="IPR023635">
    <property type="entry name" value="Peptide_deformylase"/>
</dbReference>
<dbReference type="InterPro" id="IPR036821">
    <property type="entry name" value="Peptide_deformylase_sf"/>
</dbReference>
<evidence type="ECO:0000256" key="1">
    <source>
        <dbReference type="ARBA" id="ARBA00010759"/>
    </source>
</evidence>
<keyword evidence="3 4" id="KW-0378">Hydrolase</keyword>
<dbReference type="PANTHER" id="PTHR10458:SF22">
    <property type="entry name" value="PEPTIDE DEFORMYLASE"/>
    <property type="match status" value="1"/>
</dbReference>
<evidence type="ECO:0000256" key="2">
    <source>
        <dbReference type="ARBA" id="ARBA00023004"/>
    </source>
</evidence>
<dbReference type="GO" id="GO:0046872">
    <property type="term" value="F:metal ion binding"/>
    <property type="evidence" value="ECO:0007669"/>
    <property type="project" value="UniProtKB-KW"/>
</dbReference>
<dbReference type="eggNOG" id="COG0242">
    <property type="taxonomic scope" value="Bacteria"/>
</dbReference>
<dbReference type="PANTHER" id="PTHR10458">
    <property type="entry name" value="PEPTIDE DEFORMYLASE"/>
    <property type="match status" value="1"/>
</dbReference>
<feature type="binding site" evidence="3">
    <location>
        <position position="88"/>
    </location>
    <ligand>
        <name>Fe cation</name>
        <dbReference type="ChEBI" id="CHEBI:24875"/>
    </ligand>
</feature>
<proteinExistence type="inferred from homology"/>
<gene>
    <name evidence="3" type="primary">def</name>
    <name evidence="4" type="ordered locus">Acear_1442</name>
</gene>
<dbReference type="KEGG" id="aar:Acear_1442"/>
<dbReference type="HOGENOM" id="CLU_061901_4_2_9"/>
<keyword evidence="3" id="KW-0648">Protein biosynthesis</keyword>
<dbReference type="NCBIfam" id="TIGR00079">
    <property type="entry name" value="pept_deformyl"/>
    <property type="match status" value="1"/>
</dbReference>
<protein>
    <recommendedName>
        <fullName evidence="3">Peptide deformylase</fullName>
        <shortName evidence="3">PDF</shortName>
        <ecNumber evidence="3">3.5.1.88</ecNumber>
    </recommendedName>
    <alternativeName>
        <fullName evidence="3">Polypeptide deformylase</fullName>
    </alternativeName>
</protein>
<evidence type="ECO:0000256" key="3">
    <source>
        <dbReference type="HAMAP-Rule" id="MF_00163"/>
    </source>
</evidence>
<dbReference type="CDD" id="cd00487">
    <property type="entry name" value="Pep_deformylase"/>
    <property type="match status" value="1"/>
</dbReference>
<dbReference type="PIRSF" id="PIRSF004749">
    <property type="entry name" value="Pep_def"/>
    <property type="match status" value="1"/>
</dbReference>
<dbReference type="RefSeq" id="WP_013278397.1">
    <property type="nucleotide sequence ID" value="NC_014378.1"/>
</dbReference>
<comment type="function">
    <text evidence="3">Removes the formyl group from the N-terminal Met of newly synthesized proteins. Requires at least a dipeptide for an efficient rate of reaction. N-terminal L-methionine is a prerequisite for activity but the enzyme has broad specificity at other positions.</text>
</comment>
<keyword evidence="3" id="KW-0479">Metal-binding</keyword>
<dbReference type="NCBIfam" id="NF001159">
    <property type="entry name" value="PRK00150.1-3"/>
    <property type="match status" value="1"/>
</dbReference>
<comment type="similarity">
    <text evidence="1 3">Belongs to the polypeptide deformylase family.</text>
</comment>
<accession>D9QR11</accession>
<feature type="binding site" evidence="3">
    <location>
        <position position="130"/>
    </location>
    <ligand>
        <name>Fe cation</name>
        <dbReference type="ChEBI" id="CHEBI:24875"/>
    </ligand>
</feature>
<dbReference type="EC" id="3.5.1.88" evidence="3"/>
<sequence length="145" mass="15543">MAVLSIRTIGDPVLRTEAKPVDEVTEKTEGLIKNMQDTMYDASGVGLAAPQIGISKRVIVVDVGEGPLALINPEIVESSGSEIDEEGCLSIPNENGNVERAARVVVDALDSDGREVEIEAEGLLARVLQHEIDHLEGILFVDKVE</sequence>
<organism evidence="4 5">
    <name type="scientific">Acetohalobium arabaticum (strain ATCC 49924 / DSM 5501 / Z-7288)</name>
    <dbReference type="NCBI Taxonomy" id="574087"/>
    <lineage>
        <taxon>Bacteria</taxon>
        <taxon>Bacillati</taxon>
        <taxon>Bacillota</taxon>
        <taxon>Clostridia</taxon>
        <taxon>Halanaerobiales</taxon>
        <taxon>Halobacteroidaceae</taxon>
        <taxon>Acetohalobium</taxon>
    </lineage>
</organism>
<comment type="catalytic activity">
    <reaction evidence="3">
        <text>N-terminal N-formyl-L-methionyl-[peptide] + H2O = N-terminal L-methionyl-[peptide] + formate</text>
        <dbReference type="Rhea" id="RHEA:24420"/>
        <dbReference type="Rhea" id="RHEA-COMP:10639"/>
        <dbReference type="Rhea" id="RHEA-COMP:10640"/>
        <dbReference type="ChEBI" id="CHEBI:15377"/>
        <dbReference type="ChEBI" id="CHEBI:15740"/>
        <dbReference type="ChEBI" id="CHEBI:49298"/>
        <dbReference type="ChEBI" id="CHEBI:64731"/>
        <dbReference type="EC" id="3.5.1.88"/>
    </reaction>
</comment>
<comment type="cofactor">
    <cofactor evidence="3">
        <name>Fe(2+)</name>
        <dbReference type="ChEBI" id="CHEBI:29033"/>
    </cofactor>
    <text evidence="3">Binds 1 Fe(2+) ion.</text>
</comment>
<dbReference type="Proteomes" id="UP000001661">
    <property type="component" value="Chromosome"/>
</dbReference>
<feature type="binding site" evidence="3">
    <location>
        <position position="134"/>
    </location>
    <ligand>
        <name>Fe cation</name>
        <dbReference type="ChEBI" id="CHEBI:24875"/>
    </ligand>
</feature>
<dbReference type="GO" id="GO:0042586">
    <property type="term" value="F:peptide deformylase activity"/>
    <property type="evidence" value="ECO:0007669"/>
    <property type="project" value="UniProtKB-UniRule"/>
</dbReference>
<dbReference type="HAMAP" id="MF_00163">
    <property type="entry name" value="Pep_deformylase"/>
    <property type="match status" value="1"/>
</dbReference>
<keyword evidence="2 3" id="KW-0408">Iron</keyword>
<keyword evidence="5" id="KW-1185">Reference proteome</keyword>
<feature type="active site" evidence="3">
    <location>
        <position position="131"/>
    </location>
</feature>
<dbReference type="EMBL" id="CP002105">
    <property type="protein sequence ID" value="ADL12952.1"/>
    <property type="molecule type" value="Genomic_DNA"/>
</dbReference>
<dbReference type="AlphaFoldDB" id="D9QR11"/>
<dbReference type="GO" id="GO:0006412">
    <property type="term" value="P:translation"/>
    <property type="evidence" value="ECO:0007669"/>
    <property type="project" value="UniProtKB-UniRule"/>
</dbReference>
<evidence type="ECO:0000313" key="4">
    <source>
        <dbReference type="EMBL" id="ADL12952.1"/>
    </source>
</evidence>
<evidence type="ECO:0000313" key="5">
    <source>
        <dbReference type="Proteomes" id="UP000001661"/>
    </source>
</evidence>